<sequence length="86" mass="9215">SQGDVAQVRLEEHRPLQGVQALRRGAVTAGQVRTVGDRERPNLTSRDLLGAGLVEQLLGSRSCMLVGACLSTPRCPIHQLDMPTAV</sequence>
<name>A0A5Q4C2N7_9PEZI</name>
<comment type="caution">
    <text evidence="1">The sequence shown here is derived from an EMBL/GenBank/DDBJ whole genome shotgun (WGS) entry which is preliminary data.</text>
</comment>
<dbReference type="AlphaFoldDB" id="A0A5Q4C2N7"/>
<keyword evidence="2" id="KW-1185">Reference proteome</keyword>
<accession>A0A5Q4C2N7</accession>
<evidence type="ECO:0000313" key="1">
    <source>
        <dbReference type="EMBL" id="TQN72937.1"/>
    </source>
</evidence>
<proteinExistence type="predicted"/>
<protein>
    <submittedName>
        <fullName evidence="1">Uncharacterized protein</fullName>
    </submittedName>
</protein>
<feature type="non-terminal residue" evidence="1">
    <location>
        <position position="1"/>
    </location>
</feature>
<dbReference type="Proteomes" id="UP000326340">
    <property type="component" value="Unassembled WGS sequence"/>
</dbReference>
<gene>
    <name evidence="1" type="ORF">CSHISOI_02536</name>
</gene>
<dbReference type="EMBL" id="PUHP01000132">
    <property type="protein sequence ID" value="TQN72937.1"/>
    <property type="molecule type" value="Genomic_DNA"/>
</dbReference>
<reference evidence="1 2" key="1">
    <citation type="journal article" date="2019" name="Sci. Rep.">
        <title>Colletotrichum shisoi sp. nov., an anthracnose pathogen of Perilla frutescens in Japan: molecular phylogenetic, morphological and genomic evidence.</title>
        <authorList>
            <person name="Gan P."/>
            <person name="Tsushima A."/>
            <person name="Hiroyama R."/>
            <person name="Narusaka M."/>
            <person name="Takano Y."/>
            <person name="Narusaka Y."/>
            <person name="Kawaradani M."/>
            <person name="Damm U."/>
            <person name="Shirasu K."/>
        </authorList>
    </citation>
    <scope>NUCLEOTIDE SEQUENCE [LARGE SCALE GENOMIC DNA]</scope>
    <source>
        <strain evidence="1 2">PG-2018a</strain>
    </source>
</reference>
<organism evidence="1 2">
    <name type="scientific">Colletotrichum shisoi</name>
    <dbReference type="NCBI Taxonomy" id="2078593"/>
    <lineage>
        <taxon>Eukaryota</taxon>
        <taxon>Fungi</taxon>
        <taxon>Dikarya</taxon>
        <taxon>Ascomycota</taxon>
        <taxon>Pezizomycotina</taxon>
        <taxon>Sordariomycetes</taxon>
        <taxon>Hypocreomycetidae</taxon>
        <taxon>Glomerellales</taxon>
        <taxon>Glomerellaceae</taxon>
        <taxon>Colletotrichum</taxon>
        <taxon>Colletotrichum destructivum species complex</taxon>
    </lineage>
</organism>
<evidence type="ECO:0000313" key="2">
    <source>
        <dbReference type="Proteomes" id="UP000326340"/>
    </source>
</evidence>